<feature type="transmembrane region" description="Helical" evidence="1">
    <location>
        <begin position="210"/>
        <end position="228"/>
    </location>
</feature>
<accession>A0A1I3XYG5</accession>
<name>A0A1I3XYG5_9HYPH</name>
<dbReference type="EMBL" id="FOSN01000004">
    <property type="protein sequence ID" value="SFK24036.1"/>
    <property type="molecule type" value="Genomic_DNA"/>
</dbReference>
<dbReference type="Proteomes" id="UP000198755">
    <property type="component" value="Unassembled WGS sequence"/>
</dbReference>
<dbReference type="STRING" id="1612308.SAMN05444581_104141"/>
<dbReference type="RefSeq" id="WP_175492519.1">
    <property type="nucleotide sequence ID" value="NZ_FOSN01000004.1"/>
</dbReference>
<dbReference type="InterPro" id="IPR010699">
    <property type="entry name" value="DUF1275"/>
</dbReference>
<evidence type="ECO:0000313" key="2">
    <source>
        <dbReference type="EMBL" id="SFK24036.1"/>
    </source>
</evidence>
<dbReference type="AlphaFoldDB" id="A0A1I3XYG5"/>
<feature type="transmembrane region" description="Helical" evidence="1">
    <location>
        <begin position="126"/>
        <end position="147"/>
    </location>
</feature>
<evidence type="ECO:0000313" key="3">
    <source>
        <dbReference type="Proteomes" id="UP000198755"/>
    </source>
</evidence>
<organism evidence="2 3">
    <name type="scientific">Methylocapsa palsarum</name>
    <dbReference type="NCBI Taxonomy" id="1612308"/>
    <lineage>
        <taxon>Bacteria</taxon>
        <taxon>Pseudomonadati</taxon>
        <taxon>Pseudomonadota</taxon>
        <taxon>Alphaproteobacteria</taxon>
        <taxon>Hyphomicrobiales</taxon>
        <taxon>Beijerinckiaceae</taxon>
        <taxon>Methylocapsa</taxon>
    </lineage>
</organism>
<feature type="transmembrane region" description="Helical" evidence="1">
    <location>
        <begin position="95"/>
        <end position="114"/>
    </location>
</feature>
<protein>
    <submittedName>
        <fullName evidence="2">Uncharacterized membrane protein YoaK, UPF0700 family</fullName>
    </submittedName>
</protein>
<proteinExistence type="predicted"/>
<dbReference type="Pfam" id="PF06912">
    <property type="entry name" value="DUF1275"/>
    <property type="match status" value="1"/>
</dbReference>
<keyword evidence="1" id="KW-0472">Membrane</keyword>
<evidence type="ECO:0000256" key="1">
    <source>
        <dbReference type="SAM" id="Phobius"/>
    </source>
</evidence>
<reference evidence="2 3" key="1">
    <citation type="submission" date="2016-10" db="EMBL/GenBank/DDBJ databases">
        <authorList>
            <person name="de Groot N.N."/>
        </authorList>
    </citation>
    <scope>NUCLEOTIDE SEQUENCE [LARGE SCALE GENOMIC DNA]</scope>
    <source>
        <strain evidence="2 3">NE2</strain>
    </source>
</reference>
<dbReference type="PANTHER" id="PTHR37314:SF4">
    <property type="entry name" value="UPF0700 TRANSMEMBRANE PROTEIN YOAK"/>
    <property type="match status" value="1"/>
</dbReference>
<feature type="transmembrane region" description="Helical" evidence="1">
    <location>
        <begin position="20"/>
        <end position="40"/>
    </location>
</feature>
<keyword evidence="3" id="KW-1185">Reference proteome</keyword>
<feature type="transmembrane region" description="Helical" evidence="1">
    <location>
        <begin position="60"/>
        <end position="83"/>
    </location>
</feature>
<keyword evidence="1" id="KW-1133">Transmembrane helix</keyword>
<feature type="transmembrane region" description="Helical" evidence="1">
    <location>
        <begin position="183"/>
        <end position="204"/>
    </location>
</feature>
<gene>
    <name evidence="2" type="ORF">SAMN05444581_104141</name>
</gene>
<dbReference type="PANTHER" id="PTHR37314">
    <property type="entry name" value="SLR0142 PROTEIN"/>
    <property type="match status" value="1"/>
</dbReference>
<keyword evidence="1" id="KW-0812">Transmembrane</keyword>
<sequence length="243" mass="23904">MKDAASASERFDAADAGLALLGLAAGSMDALAFFHLAAVFPSAMTGNTALLGLALGRGDLVAASSPLTAFAGFFVGAALAARIDLAARGRPASRVVVLLLAIETGLLAAFVAGWRLGGPPSHGAGAYGLIGIASLAMGVQSAAARLVGRSGISTVVFTSTLTSIAAAVAEALDRRPRALSCAALRQAGIVLSYGAGAVLAGLLAAHKPSVVFLPLLAVLGALAFLRRAGPGAGNPAIRPDASP</sequence>